<dbReference type="Proteomes" id="UP000632138">
    <property type="component" value="Unassembled WGS sequence"/>
</dbReference>
<evidence type="ECO:0000256" key="3">
    <source>
        <dbReference type="ARBA" id="ARBA00022801"/>
    </source>
</evidence>
<dbReference type="Gene3D" id="3.40.50.1820">
    <property type="entry name" value="alpha/beta hydrolase"/>
    <property type="match status" value="1"/>
</dbReference>
<comment type="caution">
    <text evidence="6">The sequence shown here is derived from an EMBL/GenBank/DDBJ whole genome shotgun (WGS) entry which is preliminary data.</text>
</comment>
<dbReference type="Pfam" id="PF08386">
    <property type="entry name" value="Abhydrolase_4"/>
    <property type="match status" value="1"/>
</dbReference>
<name>A0ABS2AHY7_9ACTN</name>
<feature type="compositionally biased region" description="Pro residues" evidence="4">
    <location>
        <begin position="340"/>
        <end position="354"/>
    </location>
</feature>
<dbReference type="PANTHER" id="PTHR43248">
    <property type="entry name" value="2-SUCCINYL-6-HYDROXY-2,4-CYCLOHEXADIENE-1-CARBOXYLATE SYNTHASE"/>
    <property type="match status" value="1"/>
</dbReference>
<comment type="similarity">
    <text evidence="1">Belongs to the peptidase S33 family.</text>
</comment>
<keyword evidence="7" id="KW-1185">Reference proteome</keyword>
<proteinExistence type="inferred from homology"/>
<dbReference type="PANTHER" id="PTHR43248:SF29">
    <property type="entry name" value="TRIPEPTIDYL AMINOPEPTIDASE"/>
    <property type="match status" value="1"/>
</dbReference>
<reference evidence="6 7" key="1">
    <citation type="submission" date="2021-01" db="EMBL/GenBank/DDBJ databases">
        <title>Actinoplanes sp. nov. LDG1-06 isolated from lichen.</title>
        <authorList>
            <person name="Saeng-In P."/>
            <person name="Phongsopitanun W."/>
            <person name="Kanchanasin P."/>
            <person name="Yuki M."/>
            <person name="Kudo T."/>
            <person name="Ohkuma M."/>
            <person name="Tanasupawat S."/>
        </authorList>
    </citation>
    <scope>NUCLEOTIDE SEQUENCE [LARGE SCALE GENOMIC DNA]</scope>
    <source>
        <strain evidence="6 7">LDG1-06</strain>
    </source>
</reference>
<keyword evidence="2" id="KW-0732">Signal</keyword>
<dbReference type="RefSeq" id="WP_203379420.1">
    <property type="nucleotide sequence ID" value="NZ_JAENHP010000010.1"/>
</dbReference>
<evidence type="ECO:0000256" key="4">
    <source>
        <dbReference type="SAM" id="MobiDB-lite"/>
    </source>
</evidence>
<sequence>MIRKRSAALVGALGLAGVLVAVVPAIAEEPGEKPKAAMTFEACPSDVAIPPIMAGLVQCAKLPVPLDYADPDGPQIELMVSRLASTRPEKRRGVLMFNPGGPGGTGLDQPAFLASKGLPNSVLDAYDLIGMDTRGVGHSTRMSCGFLATDPYYGNIPPYAGDDASVSAQAKIAEGIADRCATTDARLRHLTTANTARDLDRIRAALGETKAGFYGASYGSALGAAYVSMFPDTTDRVVLDSNVGDTYLDYEGMRRYGQGMEETFVDFARWVAARHSSYGLGRTAQEVRRTYLETGARLDQTPAADGTTGAIFRAYVFVGLYSETSYGGVARKWQEWLTPGEPPAPAPESAPAPNPGDNNLTVFLAVTCNDSDWPEDVETYRRGVAEDRKRYPLYGPAAANILPCAYWKHEPAEPPVAINDDGPRNVLILQNRHDPVTPYAGGKLLREKFDQRSRLVTAEESGHGVYVLSGNACALNLTTSYLVDGVMPARDTTCRRG</sequence>
<evidence type="ECO:0000259" key="5">
    <source>
        <dbReference type="Pfam" id="PF08386"/>
    </source>
</evidence>
<evidence type="ECO:0000313" key="6">
    <source>
        <dbReference type="EMBL" id="MBM2619432.1"/>
    </source>
</evidence>
<evidence type="ECO:0000256" key="2">
    <source>
        <dbReference type="ARBA" id="ARBA00022729"/>
    </source>
</evidence>
<organism evidence="6 7">
    <name type="scientific">Paractinoplanes ovalisporus</name>
    <dbReference type="NCBI Taxonomy" id="2810368"/>
    <lineage>
        <taxon>Bacteria</taxon>
        <taxon>Bacillati</taxon>
        <taxon>Actinomycetota</taxon>
        <taxon>Actinomycetes</taxon>
        <taxon>Micromonosporales</taxon>
        <taxon>Micromonosporaceae</taxon>
        <taxon>Paractinoplanes</taxon>
    </lineage>
</organism>
<protein>
    <submittedName>
        <fullName evidence="6">Alpha/beta fold hydrolase</fullName>
    </submittedName>
</protein>
<feature type="domain" description="Peptidase S33 tripeptidyl aminopeptidase-like C-terminal" evidence="5">
    <location>
        <begin position="392"/>
        <end position="494"/>
    </location>
</feature>
<dbReference type="GO" id="GO:0016787">
    <property type="term" value="F:hydrolase activity"/>
    <property type="evidence" value="ECO:0007669"/>
    <property type="project" value="UniProtKB-KW"/>
</dbReference>
<dbReference type="InterPro" id="IPR013595">
    <property type="entry name" value="Pept_S33_TAP-like_C"/>
</dbReference>
<accession>A0ABS2AHY7</accession>
<feature type="region of interest" description="Disordered" evidence="4">
    <location>
        <begin position="338"/>
        <end position="357"/>
    </location>
</feature>
<keyword evidence="3 6" id="KW-0378">Hydrolase</keyword>
<dbReference type="InterPro" id="IPR029058">
    <property type="entry name" value="AB_hydrolase_fold"/>
</dbReference>
<dbReference type="SUPFAM" id="SSF53474">
    <property type="entry name" value="alpha/beta-Hydrolases"/>
    <property type="match status" value="1"/>
</dbReference>
<dbReference type="EMBL" id="JAENHP010000010">
    <property type="protein sequence ID" value="MBM2619432.1"/>
    <property type="molecule type" value="Genomic_DNA"/>
</dbReference>
<evidence type="ECO:0000313" key="7">
    <source>
        <dbReference type="Proteomes" id="UP000632138"/>
    </source>
</evidence>
<gene>
    <name evidence="6" type="ORF">JIG36_28150</name>
</gene>
<dbReference type="InterPro" id="IPR051601">
    <property type="entry name" value="Serine_prot/Carboxylest_S33"/>
</dbReference>
<evidence type="ECO:0000256" key="1">
    <source>
        <dbReference type="ARBA" id="ARBA00010088"/>
    </source>
</evidence>